<dbReference type="Proteomes" id="UP000591131">
    <property type="component" value="Unassembled WGS sequence"/>
</dbReference>
<evidence type="ECO:0000313" key="1">
    <source>
        <dbReference type="EMBL" id="KAF4657216.1"/>
    </source>
</evidence>
<accession>A0A7J6LDG4</accession>
<dbReference type="EMBL" id="JAAPAO010000554">
    <property type="protein sequence ID" value="KAF4657216.1"/>
    <property type="molecule type" value="Genomic_DNA"/>
</dbReference>
<proteinExistence type="predicted"/>
<sequence>MRQLFPFCFVINFSGVAGDSLDTNKFKTLLQPSLRETKSFTYPVGCSPAQRRFLEQYCVVGTYTTSDTINISLDLHIYDANDNTKTVLIGMSALFKDGNPTALTSRGRGCADLVDQTLSYGSLRAIVNACISDGQPGKYNPVTKEFTAPVLITSNVVVRGFGRDLINDDYTLTGLYHAGNEFDMGMNATIGTQSKRDGIYDGTLGFDVSFGTVANNLFAWHAFAGVRSSAQLLDFRPAFASYPFLDLILNVKP</sequence>
<dbReference type="OrthoDB" id="416893at2759"/>
<gene>
    <name evidence="1" type="ORF">FOL47_008547</name>
</gene>
<dbReference type="InterPro" id="IPR046628">
    <property type="entry name" value="DUF6740"/>
</dbReference>
<evidence type="ECO:0000313" key="2">
    <source>
        <dbReference type="Proteomes" id="UP000591131"/>
    </source>
</evidence>
<dbReference type="Pfam" id="PF20525">
    <property type="entry name" value="DUF6740"/>
    <property type="match status" value="1"/>
</dbReference>
<protein>
    <submittedName>
        <fullName evidence="1">Uncharacterized protein</fullName>
    </submittedName>
</protein>
<keyword evidence="2" id="KW-1185">Reference proteome</keyword>
<reference evidence="1 2" key="1">
    <citation type="submission" date="2020-04" db="EMBL/GenBank/DDBJ databases">
        <title>Perkinsus chesapeaki whole genome sequence.</title>
        <authorList>
            <person name="Bogema D.R."/>
        </authorList>
    </citation>
    <scope>NUCLEOTIDE SEQUENCE [LARGE SCALE GENOMIC DNA]</scope>
    <source>
        <strain evidence="1">ATCC PRA-425</strain>
    </source>
</reference>
<name>A0A7J6LDG4_PERCH</name>
<organism evidence="1 2">
    <name type="scientific">Perkinsus chesapeaki</name>
    <name type="common">Clam parasite</name>
    <name type="synonym">Perkinsus andrewsi</name>
    <dbReference type="NCBI Taxonomy" id="330153"/>
    <lineage>
        <taxon>Eukaryota</taxon>
        <taxon>Sar</taxon>
        <taxon>Alveolata</taxon>
        <taxon>Perkinsozoa</taxon>
        <taxon>Perkinsea</taxon>
        <taxon>Perkinsida</taxon>
        <taxon>Perkinsidae</taxon>
        <taxon>Perkinsus</taxon>
    </lineage>
</organism>
<comment type="caution">
    <text evidence="1">The sequence shown here is derived from an EMBL/GenBank/DDBJ whole genome shotgun (WGS) entry which is preliminary data.</text>
</comment>
<dbReference type="AlphaFoldDB" id="A0A7J6LDG4"/>